<evidence type="ECO:0000313" key="8">
    <source>
        <dbReference type="Proteomes" id="UP000317315"/>
    </source>
</evidence>
<gene>
    <name evidence="7" type="ORF">SAMN06269117_10363</name>
</gene>
<feature type="transmembrane region" description="Helical" evidence="5">
    <location>
        <begin position="7"/>
        <end position="28"/>
    </location>
</feature>
<dbReference type="OrthoDB" id="9764363at2"/>
<dbReference type="CDD" id="cd07023">
    <property type="entry name" value="S49_Sppa_N_C"/>
    <property type="match status" value="1"/>
</dbReference>
<dbReference type="GO" id="GO:0008236">
    <property type="term" value="F:serine-type peptidase activity"/>
    <property type="evidence" value="ECO:0007669"/>
    <property type="project" value="UniProtKB-KW"/>
</dbReference>
<evidence type="ECO:0000256" key="1">
    <source>
        <dbReference type="ARBA" id="ARBA00008683"/>
    </source>
</evidence>
<dbReference type="GO" id="GO:0006508">
    <property type="term" value="P:proteolysis"/>
    <property type="evidence" value="ECO:0007669"/>
    <property type="project" value="UniProtKB-KW"/>
</dbReference>
<evidence type="ECO:0000256" key="3">
    <source>
        <dbReference type="ARBA" id="ARBA00022801"/>
    </source>
</evidence>
<dbReference type="Proteomes" id="UP000317315">
    <property type="component" value="Unassembled WGS sequence"/>
</dbReference>
<proteinExistence type="inferred from homology"/>
<protein>
    <submittedName>
        <fullName evidence="7">Signal peptide peptidase A. Serine peptidase. MEROPS family S49</fullName>
    </submittedName>
</protein>
<dbReference type="PANTHER" id="PTHR42987:SF7">
    <property type="entry name" value="SIGNAL PEPTIDE PEPTIDASE SPPA-RELATED"/>
    <property type="match status" value="1"/>
</dbReference>
<keyword evidence="5" id="KW-0812">Transmembrane</keyword>
<keyword evidence="2" id="KW-0645">Protease</keyword>
<dbReference type="Pfam" id="PF01343">
    <property type="entry name" value="Peptidase_S49"/>
    <property type="match status" value="1"/>
</dbReference>
<keyword evidence="8" id="KW-1185">Reference proteome</keyword>
<evidence type="ECO:0000256" key="5">
    <source>
        <dbReference type="SAM" id="Phobius"/>
    </source>
</evidence>
<dbReference type="RefSeq" id="WP_142933952.1">
    <property type="nucleotide sequence ID" value="NZ_FXTM01000003.1"/>
</dbReference>
<keyword evidence="3" id="KW-0378">Hydrolase</keyword>
<dbReference type="InterPro" id="IPR047272">
    <property type="entry name" value="S49_SppA_C"/>
</dbReference>
<dbReference type="NCBIfam" id="TIGR00706">
    <property type="entry name" value="SppA_dom"/>
    <property type="match status" value="1"/>
</dbReference>
<evidence type="ECO:0000256" key="4">
    <source>
        <dbReference type="ARBA" id="ARBA00022825"/>
    </source>
</evidence>
<evidence type="ECO:0000313" key="7">
    <source>
        <dbReference type="EMBL" id="SMO40771.1"/>
    </source>
</evidence>
<dbReference type="SUPFAM" id="SSF52096">
    <property type="entry name" value="ClpP/crotonase"/>
    <property type="match status" value="1"/>
</dbReference>
<dbReference type="EMBL" id="FXTM01000003">
    <property type="protein sequence ID" value="SMO40771.1"/>
    <property type="molecule type" value="Genomic_DNA"/>
</dbReference>
<keyword evidence="5" id="KW-0472">Membrane</keyword>
<sequence length="294" mass="32533">MGRIGKFFTVFGVLAFSIMVIGLISLFLKNRSEIPIPGDKVGVVKVYGIIRSSDKYLEFLDKLERNKTVKAVVLRVDSPGGIVGACQEIHDKVKELAKKKPVVVSMGSVAASGGLYISVPATKIVANPGTITGSIGVIIQTYNVSELIKKLGIKVVTVKSGKYKDLLNPFEKPNPEKIKVVQSLINNSYEQFVRAVAEGRRLSIEKVKRFADGRVFTGEQAQKLGLVDYLGNFERAVEIAKKLGNCPNAKLYFVKPKRSFFERLFGEKTEELIGNLLRITNGNIEETELMYLFN</sequence>
<accession>A0A521B165</accession>
<organism evidence="7 8">
    <name type="scientific">Balnearium lithotrophicum</name>
    <dbReference type="NCBI Taxonomy" id="223788"/>
    <lineage>
        <taxon>Bacteria</taxon>
        <taxon>Pseudomonadati</taxon>
        <taxon>Aquificota</taxon>
        <taxon>Aquificia</taxon>
        <taxon>Desulfurobacteriales</taxon>
        <taxon>Desulfurobacteriaceae</taxon>
        <taxon>Balnearium</taxon>
    </lineage>
</organism>
<name>A0A521B165_9BACT</name>
<evidence type="ECO:0000259" key="6">
    <source>
        <dbReference type="Pfam" id="PF01343"/>
    </source>
</evidence>
<feature type="domain" description="Peptidase S49" evidence="6">
    <location>
        <begin position="95"/>
        <end position="243"/>
    </location>
</feature>
<dbReference type="Gene3D" id="3.90.226.10">
    <property type="entry name" value="2-enoyl-CoA Hydratase, Chain A, domain 1"/>
    <property type="match status" value="2"/>
</dbReference>
<comment type="similarity">
    <text evidence="1">Belongs to the peptidase S49 family.</text>
</comment>
<reference evidence="7 8" key="1">
    <citation type="submission" date="2017-05" db="EMBL/GenBank/DDBJ databases">
        <authorList>
            <person name="Varghese N."/>
            <person name="Submissions S."/>
        </authorList>
    </citation>
    <scope>NUCLEOTIDE SEQUENCE [LARGE SCALE GENOMIC DNA]</scope>
    <source>
        <strain evidence="7 8">DSM 16304</strain>
    </source>
</reference>
<evidence type="ECO:0000256" key="2">
    <source>
        <dbReference type="ARBA" id="ARBA00022670"/>
    </source>
</evidence>
<dbReference type="InterPro" id="IPR002142">
    <property type="entry name" value="Peptidase_S49"/>
</dbReference>
<keyword evidence="5" id="KW-1133">Transmembrane helix</keyword>
<dbReference type="AlphaFoldDB" id="A0A521B165"/>
<keyword evidence="4" id="KW-0720">Serine protease</keyword>
<dbReference type="InterPro" id="IPR004635">
    <property type="entry name" value="Pept_S49_SppA"/>
</dbReference>
<dbReference type="InterPro" id="IPR029045">
    <property type="entry name" value="ClpP/crotonase-like_dom_sf"/>
</dbReference>
<dbReference type="PANTHER" id="PTHR42987">
    <property type="entry name" value="PEPTIDASE S49"/>
    <property type="match status" value="1"/>
</dbReference>